<evidence type="ECO:0000313" key="3">
    <source>
        <dbReference type="Proteomes" id="UP000034085"/>
    </source>
</evidence>
<evidence type="ECO:0000313" key="2">
    <source>
        <dbReference type="EMBL" id="AGE94554.1"/>
    </source>
</evidence>
<dbReference type="PANTHER" id="PTHR43581:SF4">
    <property type="entry name" value="ATP_GTP PHOSPHATASE"/>
    <property type="match status" value="1"/>
</dbReference>
<dbReference type="InterPro" id="IPR051396">
    <property type="entry name" value="Bact_Antivir_Def_Nuclease"/>
</dbReference>
<dbReference type="RefSeq" id="WP_046480916.1">
    <property type="nucleotide sequence ID" value="NZ_CP011132.1"/>
</dbReference>
<dbReference type="Gene3D" id="3.40.50.300">
    <property type="entry name" value="P-loop containing nucleotide triphosphate hydrolases"/>
    <property type="match status" value="1"/>
</dbReference>
<dbReference type="GO" id="GO:0005524">
    <property type="term" value="F:ATP binding"/>
    <property type="evidence" value="ECO:0007669"/>
    <property type="project" value="InterPro"/>
</dbReference>
<dbReference type="HOGENOM" id="CLU_028965_2_0_6"/>
<dbReference type="GO" id="GO:0016887">
    <property type="term" value="F:ATP hydrolysis activity"/>
    <property type="evidence" value="ECO:0007669"/>
    <property type="project" value="InterPro"/>
</dbReference>
<evidence type="ECO:0000259" key="1">
    <source>
        <dbReference type="SMART" id="SM00382"/>
    </source>
</evidence>
<protein>
    <recommendedName>
        <fullName evidence="1">AAA+ ATPase domain-containing protein</fullName>
    </recommendedName>
</protein>
<dbReference type="InterPro" id="IPR003959">
    <property type="entry name" value="ATPase_AAA_core"/>
</dbReference>
<organism evidence="2 3">
    <name type="scientific">Citrobacter amalonaticus Y19</name>
    <dbReference type="NCBI Taxonomy" id="1261127"/>
    <lineage>
        <taxon>Bacteria</taxon>
        <taxon>Pseudomonadati</taxon>
        <taxon>Pseudomonadota</taxon>
        <taxon>Gammaproteobacteria</taxon>
        <taxon>Enterobacterales</taxon>
        <taxon>Enterobacteriaceae</taxon>
        <taxon>Citrobacter</taxon>
    </lineage>
</organism>
<dbReference type="OrthoDB" id="7024727at2"/>
<dbReference type="KEGG" id="cama:F384_07420"/>
<accession>M1KHB3</accession>
<dbReference type="SMART" id="SM00382">
    <property type="entry name" value="AAA"/>
    <property type="match status" value="1"/>
</dbReference>
<name>M1KHB3_CITAM</name>
<gene>
    <name evidence="2" type="ORF">F384_07420</name>
</gene>
<dbReference type="SUPFAM" id="SSF52540">
    <property type="entry name" value="P-loop containing nucleoside triphosphate hydrolases"/>
    <property type="match status" value="1"/>
</dbReference>
<dbReference type="AlphaFoldDB" id="M1KHB3"/>
<dbReference type="PANTHER" id="PTHR43581">
    <property type="entry name" value="ATP/GTP PHOSPHATASE"/>
    <property type="match status" value="1"/>
</dbReference>
<proteinExistence type="predicted"/>
<dbReference type="InterPro" id="IPR003593">
    <property type="entry name" value="AAA+_ATPase"/>
</dbReference>
<dbReference type="InterPro" id="IPR027417">
    <property type="entry name" value="P-loop_NTPase"/>
</dbReference>
<reference evidence="2 3" key="1">
    <citation type="journal article" date="2013" name="Appl. Microbiol. Biotechnol.">
        <title>Glycerol assimilation and production of 1,3-propanediol by Citrobacter amalonaticus Y19.</title>
        <authorList>
            <person name="Ainala S.K."/>
            <person name="Ashok S."/>
            <person name="Ko Y."/>
            <person name="Park S."/>
        </authorList>
    </citation>
    <scope>NUCLEOTIDE SEQUENCE [LARGE SCALE GENOMIC DNA]</scope>
    <source>
        <strain evidence="2 3">Y19</strain>
    </source>
</reference>
<dbReference type="EMBL" id="CP011132">
    <property type="protein sequence ID" value="AGE94554.1"/>
    <property type="molecule type" value="Genomic_DNA"/>
</dbReference>
<feature type="domain" description="AAA+ ATPase" evidence="1">
    <location>
        <begin position="205"/>
        <end position="470"/>
    </location>
</feature>
<sequence>MRFFLSIKRIITHTDSGVYLRQDNLVKSKPKPWDDFGHVMLFNVVVKDNKGQEHELGYARILVNGESHTADYFLREGKMLPAGDIYDVTELLDKDKVVSLPEKISFYKALNKTFSRKDVRSFLSGICDASYNQNLHHKHLLWEGYQGALFRDSSSIDAILNTGKQIALGKNIADRTIDFTISNPPEGMDKVAFNFSREIVDDIEPQHINLLVGRNGLGKTFLLKYISEIVSGIQDNDNTPYFNKLLVVAFSPFEEYDTNSDVEQKLINKYYADKTDDRTDVKMDVNEYDYIGFRDNDGQFDRERPARNVSRYFFEAISLEHDEWWEDLNRIKLLISTLQIAIDFDDVVFESIEGEILHLDDVTPKGNPFLEKIALDKGIKFIKDGQVVKLSSGQKIFSYMIPGIISGIAEKSLLIIDEPELYLHPTLEVALVEMLKNILSFKNSYAIIATHSAIIAREVKRDYVHVLRGSLHNAMITHPEIETLGESLDEIIGELFDDYKTVKPYQNTIKDIFEKHQADNATSEQDFLRKMKHKVGDDALVYLADLMDDSPDVFIRQEDK</sequence>
<dbReference type="PATRIC" id="fig|1261127.3.peg.1533"/>
<dbReference type="Pfam" id="PF13304">
    <property type="entry name" value="AAA_21"/>
    <property type="match status" value="1"/>
</dbReference>
<dbReference type="Proteomes" id="UP000034085">
    <property type="component" value="Chromosome"/>
</dbReference>